<protein>
    <submittedName>
        <fullName evidence="1">Uncharacterized protein</fullName>
    </submittedName>
</protein>
<dbReference type="VEuPathDB" id="FungiDB:PYU1_G004555"/>
<reference evidence="2" key="2">
    <citation type="submission" date="2010-04" db="EMBL/GenBank/DDBJ databases">
        <authorList>
            <person name="Buell R."/>
            <person name="Hamilton J."/>
            <person name="Hostetler J."/>
        </authorList>
    </citation>
    <scope>NUCLEOTIDE SEQUENCE [LARGE SCALE GENOMIC DNA]</scope>
    <source>
        <strain evidence="2">DAOM:BR144</strain>
    </source>
</reference>
<dbReference type="HOGENOM" id="CLU_1839192_0_0_1"/>
<accession>K3WHX4</accession>
<dbReference type="InParanoid" id="K3WHX4"/>
<keyword evidence="2" id="KW-1185">Reference proteome</keyword>
<dbReference type="AlphaFoldDB" id="K3WHX4"/>
<reference evidence="1" key="3">
    <citation type="submission" date="2015-02" db="UniProtKB">
        <authorList>
            <consortium name="EnsemblProtists"/>
        </authorList>
    </citation>
    <scope>IDENTIFICATION</scope>
    <source>
        <strain evidence="1">DAOM BR144</strain>
    </source>
</reference>
<organism evidence="1 2">
    <name type="scientific">Globisporangium ultimum (strain ATCC 200006 / CBS 805.95 / DAOM BR144)</name>
    <name type="common">Pythium ultimum</name>
    <dbReference type="NCBI Taxonomy" id="431595"/>
    <lineage>
        <taxon>Eukaryota</taxon>
        <taxon>Sar</taxon>
        <taxon>Stramenopiles</taxon>
        <taxon>Oomycota</taxon>
        <taxon>Peronosporomycetes</taxon>
        <taxon>Pythiales</taxon>
        <taxon>Pythiaceae</taxon>
        <taxon>Globisporangium</taxon>
    </lineage>
</organism>
<proteinExistence type="predicted"/>
<dbReference type="EMBL" id="GL376631">
    <property type="status" value="NOT_ANNOTATED_CDS"/>
    <property type="molecule type" value="Genomic_DNA"/>
</dbReference>
<dbReference type="EnsemblProtists" id="PYU1_T004566">
    <property type="protein sequence ID" value="PYU1_T004566"/>
    <property type="gene ID" value="PYU1_G004555"/>
</dbReference>
<dbReference type="Proteomes" id="UP000019132">
    <property type="component" value="Unassembled WGS sequence"/>
</dbReference>
<evidence type="ECO:0000313" key="2">
    <source>
        <dbReference type="Proteomes" id="UP000019132"/>
    </source>
</evidence>
<name>K3WHX4_GLOUD</name>
<evidence type="ECO:0000313" key="1">
    <source>
        <dbReference type="EnsemblProtists" id="PYU1_T004566"/>
    </source>
</evidence>
<sequence>MDSIDHRFEYGHNNREQAYHRSGGCVSREGCERKIGRWQRWMKSFVAVLKWSLGSWSTVKMIREESQWVDSIGVGCQERPLQCGSPHCWRNKCVKSDRGKASDSASVDVVGENGVTALSVAAQNGHLEGDEMLKKVQVKS</sequence>
<reference evidence="2" key="1">
    <citation type="journal article" date="2010" name="Genome Biol.">
        <title>Genome sequence of the necrotrophic plant pathogen Pythium ultimum reveals original pathogenicity mechanisms and effector repertoire.</title>
        <authorList>
            <person name="Levesque C.A."/>
            <person name="Brouwer H."/>
            <person name="Cano L."/>
            <person name="Hamilton J.P."/>
            <person name="Holt C."/>
            <person name="Huitema E."/>
            <person name="Raffaele S."/>
            <person name="Robideau G.P."/>
            <person name="Thines M."/>
            <person name="Win J."/>
            <person name="Zerillo M.M."/>
            <person name="Beakes G.W."/>
            <person name="Boore J.L."/>
            <person name="Busam D."/>
            <person name="Dumas B."/>
            <person name="Ferriera S."/>
            <person name="Fuerstenberg S.I."/>
            <person name="Gachon C.M."/>
            <person name="Gaulin E."/>
            <person name="Govers F."/>
            <person name="Grenville-Briggs L."/>
            <person name="Horner N."/>
            <person name="Hostetler J."/>
            <person name="Jiang R.H."/>
            <person name="Johnson J."/>
            <person name="Krajaejun T."/>
            <person name="Lin H."/>
            <person name="Meijer H.J."/>
            <person name="Moore B."/>
            <person name="Morris P."/>
            <person name="Phuntmart V."/>
            <person name="Puiu D."/>
            <person name="Shetty J."/>
            <person name="Stajich J.E."/>
            <person name="Tripathy S."/>
            <person name="Wawra S."/>
            <person name="van West P."/>
            <person name="Whitty B.R."/>
            <person name="Coutinho P.M."/>
            <person name="Henrissat B."/>
            <person name="Martin F."/>
            <person name="Thomas P.D."/>
            <person name="Tyler B.M."/>
            <person name="De Vries R.P."/>
            <person name="Kamoun S."/>
            <person name="Yandell M."/>
            <person name="Tisserat N."/>
            <person name="Buell C.R."/>
        </authorList>
    </citation>
    <scope>NUCLEOTIDE SEQUENCE</scope>
    <source>
        <strain evidence="2">DAOM:BR144</strain>
    </source>
</reference>